<evidence type="ECO:0000313" key="2">
    <source>
        <dbReference type="EMBL" id="KAF1846391.1"/>
    </source>
</evidence>
<comment type="caution">
    <text evidence="2">The sequence shown here is derived from an EMBL/GenBank/DDBJ whole genome shotgun (WGS) entry which is preliminary data.</text>
</comment>
<sequence>MSAAYPSPQPTTREDLGIVLAPLSRILDPSTVSSNETRIHTSAPTNQYTVDNFRMLQQQNTHEEFFSPSEELTRTPGEDLQTPWTGCGTIVPARSPYREAGHAPDHDNYYFEWNQHVHGGEYGQALTSNGYSSAGFGSKGSPGQMIQHPFEGYEVSRVYNPHMVDRPQAQMVDGTLRSGSRDTTSTIADAYVDRYAHVDHFPTLYPTYATEPSRNPSFLGPWRQQHEIVHVDDPLTNPEGIKFSDASLPKREKHGRDLKTRLRLTPRQKSEGRKPTGIEKQPLWQRKASVKGNLKRYAALEDALTVPLPDFPHIEVQYATHDEALDDFKDRVKDLATYWTPPQNDSSIPRNDTERQAVVRTLLGAMRDTSRAADKIDSRWTEDAPRKHNLKDIEVACWEIERLAERLHIEGPSVLAIHDVNFLKTVKHSEELTFGQRIRYIAVLFLEFKSRADGLIKGQTLHDIVGAPQEALHSARTNNEANKRKANQIAFAREHQPEQALGKRKRVSSKQPILDADEKGDNDIPNDAEETPHATDTNHVDLNSDASRTRRKRARYSPRPRIASRVSRFS</sequence>
<keyword evidence="3" id="KW-1185">Reference proteome</keyword>
<evidence type="ECO:0000313" key="3">
    <source>
        <dbReference type="Proteomes" id="UP000800039"/>
    </source>
</evidence>
<dbReference type="RefSeq" id="XP_040788954.1">
    <property type="nucleotide sequence ID" value="XM_040938342.1"/>
</dbReference>
<feature type="compositionally biased region" description="Basic and acidic residues" evidence="1">
    <location>
        <begin position="248"/>
        <end position="260"/>
    </location>
</feature>
<feature type="compositionally biased region" description="Basic and acidic residues" evidence="1">
    <location>
        <begin position="530"/>
        <end position="539"/>
    </location>
</feature>
<feature type="compositionally biased region" description="Basic and acidic residues" evidence="1">
    <location>
        <begin position="268"/>
        <end position="277"/>
    </location>
</feature>
<protein>
    <submittedName>
        <fullName evidence="2">Uncharacterized protein</fullName>
    </submittedName>
</protein>
<dbReference type="EMBL" id="ML976616">
    <property type="protein sequence ID" value="KAF1846391.1"/>
    <property type="molecule type" value="Genomic_DNA"/>
</dbReference>
<dbReference type="GeneID" id="63855597"/>
<dbReference type="OrthoDB" id="3794856at2759"/>
<evidence type="ECO:0000256" key="1">
    <source>
        <dbReference type="SAM" id="MobiDB-lite"/>
    </source>
</evidence>
<dbReference type="Proteomes" id="UP000800039">
    <property type="component" value="Unassembled WGS sequence"/>
</dbReference>
<feature type="region of interest" description="Disordered" evidence="1">
    <location>
        <begin position="240"/>
        <end position="278"/>
    </location>
</feature>
<gene>
    <name evidence="2" type="ORF">K460DRAFT_431409</name>
</gene>
<accession>A0A9P4GJ73</accession>
<organism evidence="2 3">
    <name type="scientific">Cucurbitaria berberidis CBS 394.84</name>
    <dbReference type="NCBI Taxonomy" id="1168544"/>
    <lineage>
        <taxon>Eukaryota</taxon>
        <taxon>Fungi</taxon>
        <taxon>Dikarya</taxon>
        <taxon>Ascomycota</taxon>
        <taxon>Pezizomycotina</taxon>
        <taxon>Dothideomycetes</taxon>
        <taxon>Pleosporomycetidae</taxon>
        <taxon>Pleosporales</taxon>
        <taxon>Pleosporineae</taxon>
        <taxon>Cucurbitariaceae</taxon>
        <taxon>Cucurbitaria</taxon>
    </lineage>
</organism>
<reference evidence="2" key="1">
    <citation type="submission" date="2020-01" db="EMBL/GenBank/DDBJ databases">
        <authorList>
            <consortium name="DOE Joint Genome Institute"/>
            <person name="Haridas S."/>
            <person name="Albert R."/>
            <person name="Binder M."/>
            <person name="Bloem J."/>
            <person name="Labutti K."/>
            <person name="Salamov A."/>
            <person name="Andreopoulos B."/>
            <person name="Baker S.E."/>
            <person name="Barry K."/>
            <person name="Bills G."/>
            <person name="Bluhm B.H."/>
            <person name="Cannon C."/>
            <person name="Castanera R."/>
            <person name="Culley D.E."/>
            <person name="Daum C."/>
            <person name="Ezra D."/>
            <person name="Gonzalez J.B."/>
            <person name="Henrissat B."/>
            <person name="Kuo A."/>
            <person name="Liang C."/>
            <person name="Lipzen A."/>
            <person name="Lutzoni F."/>
            <person name="Magnuson J."/>
            <person name="Mondo S."/>
            <person name="Nolan M."/>
            <person name="Ohm R."/>
            <person name="Pangilinan J."/>
            <person name="Park H.-J."/>
            <person name="Ramirez L."/>
            <person name="Alfaro M."/>
            <person name="Sun H."/>
            <person name="Tritt A."/>
            <person name="Yoshinaga Y."/>
            <person name="Zwiers L.-H."/>
            <person name="Turgeon B.G."/>
            <person name="Goodwin S.B."/>
            <person name="Spatafora J.W."/>
            <person name="Crous P.W."/>
            <person name="Grigoriev I.V."/>
        </authorList>
    </citation>
    <scope>NUCLEOTIDE SEQUENCE</scope>
    <source>
        <strain evidence="2">CBS 394.84</strain>
    </source>
</reference>
<feature type="compositionally biased region" description="Basic residues" evidence="1">
    <location>
        <begin position="549"/>
        <end position="558"/>
    </location>
</feature>
<proteinExistence type="predicted"/>
<dbReference type="AlphaFoldDB" id="A0A9P4GJ73"/>
<feature type="region of interest" description="Disordered" evidence="1">
    <location>
        <begin position="493"/>
        <end position="570"/>
    </location>
</feature>
<name>A0A9P4GJ73_9PLEO</name>